<evidence type="ECO:0000313" key="1">
    <source>
        <dbReference type="EMBL" id="KAJ8603155.1"/>
    </source>
</evidence>
<dbReference type="Proteomes" id="UP001230188">
    <property type="component" value="Unassembled WGS sequence"/>
</dbReference>
<gene>
    <name evidence="1" type="ORF">CTAYLR_004582</name>
</gene>
<dbReference type="InterPro" id="IPR036291">
    <property type="entry name" value="NAD(P)-bd_dom_sf"/>
</dbReference>
<protein>
    <submittedName>
        <fullName evidence="1">Uncharacterized protein</fullName>
    </submittedName>
</protein>
<sequence>MVTGTELYIVGCGVLGLRIGSLWPGPVYGETRTTARHDELRAAGIIPRLSHERHDCDNVLFCAPPSAFEDYAGAVAEAKTRVLISSGGVFAEDDGGVCTELSSTSSSPRAVKILKAEEQAPIVLRLAGLYDLHRGPHEYWFRKGIAGPPDSLVNLLAYDDAARAAVAVLLEAQPGDLLLAADMAPRTRRQIVEAARIHPDFRGRTVEFSEEDPSRGPKGKGRTYDCSFTKSKLNWEPKFPSIEAFFRAHHS</sequence>
<comment type="caution">
    <text evidence="1">The sequence shown here is derived from an EMBL/GenBank/DDBJ whole genome shotgun (WGS) entry which is preliminary data.</text>
</comment>
<organism evidence="1 2">
    <name type="scientific">Chrysophaeum taylorii</name>
    <dbReference type="NCBI Taxonomy" id="2483200"/>
    <lineage>
        <taxon>Eukaryota</taxon>
        <taxon>Sar</taxon>
        <taxon>Stramenopiles</taxon>
        <taxon>Ochrophyta</taxon>
        <taxon>Pelagophyceae</taxon>
        <taxon>Pelagomonadales</taxon>
        <taxon>Pelagomonadaceae</taxon>
        <taxon>Chrysophaeum</taxon>
    </lineage>
</organism>
<name>A0AAD7UDK5_9STRA</name>
<dbReference type="SUPFAM" id="SSF51735">
    <property type="entry name" value="NAD(P)-binding Rossmann-fold domains"/>
    <property type="match status" value="1"/>
</dbReference>
<dbReference type="Gene3D" id="3.40.50.720">
    <property type="entry name" value="NAD(P)-binding Rossmann-like Domain"/>
    <property type="match status" value="1"/>
</dbReference>
<reference evidence="1" key="1">
    <citation type="submission" date="2023-01" db="EMBL/GenBank/DDBJ databases">
        <title>Metagenome sequencing of chrysophaentin producing Chrysophaeum taylorii.</title>
        <authorList>
            <person name="Davison J."/>
            <person name="Bewley C."/>
        </authorList>
    </citation>
    <scope>NUCLEOTIDE SEQUENCE</scope>
    <source>
        <strain evidence="1">NIES-1699</strain>
    </source>
</reference>
<proteinExistence type="predicted"/>
<keyword evidence="2" id="KW-1185">Reference proteome</keyword>
<dbReference type="EMBL" id="JAQMWT010000360">
    <property type="protein sequence ID" value="KAJ8603155.1"/>
    <property type="molecule type" value="Genomic_DNA"/>
</dbReference>
<dbReference type="AlphaFoldDB" id="A0AAD7UDK5"/>
<accession>A0AAD7UDK5</accession>
<evidence type="ECO:0000313" key="2">
    <source>
        <dbReference type="Proteomes" id="UP001230188"/>
    </source>
</evidence>